<dbReference type="EMBL" id="KB870810">
    <property type="protein sequence ID" value="EOA22751.1"/>
    <property type="molecule type" value="Genomic_DNA"/>
</dbReference>
<evidence type="ECO:0000256" key="3">
    <source>
        <dbReference type="ARBA" id="ARBA00022490"/>
    </source>
</evidence>
<dbReference type="GO" id="GO:0000278">
    <property type="term" value="P:mitotic cell cycle"/>
    <property type="evidence" value="ECO:0007669"/>
    <property type="project" value="InterPro"/>
</dbReference>
<evidence type="ECO:0000256" key="2">
    <source>
        <dbReference type="ARBA" id="ARBA00004496"/>
    </source>
</evidence>
<dbReference type="OrthoDB" id="1087582at2759"/>
<dbReference type="eggNOG" id="KOG0305">
    <property type="taxonomic scope" value="Eukaryota"/>
</dbReference>
<evidence type="ECO:0000256" key="4">
    <source>
        <dbReference type="ARBA" id="ARBA00023242"/>
    </source>
</evidence>
<dbReference type="Pfam" id="PF13943">
    <property type="entry name" value="WPP"/>
    <property type="match status" value="1"/>
</dbReference>
<dbReference type="GO" id="GO:0005634">
    <property type="term" value="C:nucleus"/>
    <property type="evidence" value="ECO:0007669"/>
    <property type="project" value="UniProtKB-SubCell"/>
</dbReference>
<dbReference type="InterPro" id="IPR025265">
    <property type="entry name" value="WPP_dom"/>
</dbReference>
<evidence type="ECO:0000313" key="8">
    <source>
        <dbReference type="Proteomes" id="UP000029121"/>
    </source>
</evidence>
<dbReference type="GO" id="GO:0005737">
    <property type="term" value="C:cytoplasm"/>
    <property type="evidence" value="ECO:0007669"/>
    <property type="project" value="UniProtKB-SubCell"/>
</dbReference>
<feature type="compositionally biased region" description="Polar residues" evidence="5">
    <location>
        <begin position="1"/>
        <end position="14"/>
    </location>
</feature>
<evidence type="ECO:0000256" key="1">
    <source>
        <dbReference type="ARBA" id="ARBA00004123"/>
    </source>
</evidence>
<organism evidence="7 8">
    <name type="scientific">Capsella rubella</name>
    <dbReference type="NCBI Taxonomy" id="81985"/>
    <lineage>
        <taxon>Eukaryota</taxon>
        <taxon>Viridiplantae</taxon>
        <taxon>Streptophyta</taxon>
        <taxon>Embryophyta</taxon>
        <taxon>Tracheophyta</taxon>
        <taxon>Spermatophyta</taxon>
        <taxon>Magnoliopsida</taxon>
        <taxon>eudicotyledons</taxon>
        <taxon>Gunneridae</taxon>
        <taxon>Pentapetalae</taxon>
        <taxon>rosids</taxon>
        <taxon>malvids</taxon>
        <taxon>Brassicales</taxon>
        <taxon>Brassicaceae</taxon>
        <taxon>Camelineae</taxon>
        <taxon>Capsella</taxon>
    </lineage>
</organism>
<name>R0FL96_9BRAS</name>
<feature type="domain" description="WPP" evidence="6">
    <location>
        <begin position="73"/>
        <end position="160"/>
    </location>
</feature>
<dbReference type="STRING" id="81985.R0FL96"/>
<keyword evidence="4" id="KW-0539">Nucleus</keyword>
<evidence type="ECO:0000259" key="6">
    <source>
        <dbReference type="Pfam" id="PF13943"/>
    </source>
</evidence>
<feature type="compositionally biased region" description="Basic and acidic residues" evidence="5">
    <location>
        <begin position="15"/>
        <end position="25"/>
    </location>
</feature>
<accession>R0FL96</accession>
<dbReference type="KEGG" id="crb:17881282"/>
<protein>
    <recommendedName>
        <fullName evidence="6">WPP domain-containing protein</fullName>
    </recommendedName>
</protein>
<keyword evidence="8" id="KW-1185">Reference proteome</keyword>
<dbReference type="PANTHER" id="PTHR34362">
    <property type="entry name" value="WPP DOMAIN-CONTAINING PROTEIN 1-RELATED"/>
    <property type="match status" value="1"/>
</dbReference>
<dbReference type="InterPro" id="IPR038214">
    <property type="entry name" value="WPP_sf"/>
</dbReference>
<dbReference type="AlphaFoldDB" id="R0FL96"/>
<dbReference type="Proteomes" id="UP000029121">
    <property type="component" value="Unassembled WGS sequence"/>
</dbReference>
<dbReference type="InterPro" id="IPR044692">
    <property type="entry name" value="WPP1/2/3"/>
</dbReference>
<evidence type="ECO:0000313" key="7">
    <source>
        <dbReference type="EMBL" id="EOA22751.1"/>
    </source>
</evidence>
<feature type="region of interest" description="Disordered" evidence="5">
    <location>
        <begin position="1"/>
        <end position="25"/>
    </location>
</feature>
<reference evidence="8" key="1">
    <citation type="journal article" date="2013" name="Nat. Genet.">
        <title>The Capsella rubella genome and the genomic consequences of rapid mating system evolution.</title>
        <authorList>
            <person name="Slotte T."/>
            <person name="Hazzouri K.M."/>
            <person name="Agren J.A."/>
            <person name="Koenig D."/>
            <person name="Maumus F."/>
            <person name="Guo Y.L."/>
            <person name="Steige K."/>
            <person name="Platts A.E."/>
            <person name="Escobar J.S."/>
            <person name="Newman L.K."/>
            <person name="Wang W."/>
            <person name="Mandakova T."/>
            <person name="Vello E."/>
            <person name="Smith L.M."/>
            <person name="Henz S.R."/>
            <person name="Steffen J."/>
            <person name="Takuno S."/>
            <person name="Brandvain Y."/>
            <person name="Coop G."/>
            <person name="Andolfatto P."/>
            <person name="Hu T.T."/>
            <person name="Blanchette M."/>
            <person name="Clark R.M."/>
            <person name="Quesneville H."/>
            <person name="Nordborg M."/>
            <person name="Gaut B.S."/>
            <person name="Lysak M.A."/>
            <person name="Jenkins J."/>
            <person name="Grimwood J."/>
            <person name="Chapman J."/>
            <person name="Prochnik S."/>
            <person name="Shu S."/>
            <person name="Rokhsar D."/>
            <person name="Schmutz J."/>
            <person name="Weigel D."/>
            <person name="Wright S.I."/>
        </authorList>
    </citation>
    <scope>NUCLEOTIDE SEQUENCE [LARGE SCALE GENOMIC DNA]</scope>
    <source>
        <strain evidence="8">cv. Monte Gargano</strain>
    </source>
</reference>
<dbReference type="PANTHER" id="PTHR34362:SF1">
    <property type="entry name" value="WPP DOMAIN-CONTAINING PROTEIN 1-RELATED"/>
    <property type="match status" value="1"/>
</dbReference>
<sequence>MADTIKTTVTSPQPESERSCVKRSRSEELVAAINEERKKNGETLISLKKMADTAEELVAAINEERKKHGETLLSVWPPSQQSREYGVNWMIDTLSKDSFLTKRYGKFKPEEASAVAKSIEEESYVVASKVVSAYGIKNLDVYGTEIGDRINQCAKDRCKTNGTIKSTS</sequence>
<dbReference type="Gene3D" id="1.10.246.200">
    <property type="entry name" value="WPP domain"/>
    <property type="match status" value="1"/>
</dbReference>
<keyword evidence="3" id="KW-0963">Cytoplasm</keyword>
<dbReference type="GO" id="GO:0048527">
    <property type="term" value="P:lateral root development"/>
    <property type="evidence" value="ECO:0007669"/>
    <property type="project" value="InterPro"/>
</dbReference>
<proteinExistence type="predicted"/>
<comment type="subcellular location">
    <subcellularLocation>
        <location evidence="2">Cytoplasm</location>
    </subcellularLocation>
    <subcellularLocation>
        <location evidence="1">Nucleus</location>
    </subcellularLocation>
</comment>
<gene>
    <name evidence="7" type="ORF">CARUB_v10003463mg</name>
</gene>
<evidence type="ECO:0000256" key="5">
    <source>
        <dbReference type="SAM" id="MobiDB-lite"/>
    </source>
</evidence>